<keyword evidence="2" id="KW-1185">Reference proteome</keyword>
<reference evidence="1 2" key="1">
    <citation type="submission" date="2019-05" db="EMBL/GenBank/DDBJ databases">
        <title>Another draft genome of Portunus trituberculatus and its Hox gene families provides insights of decapod evolution.</title>
        <authorList>
            <person name="Jeong J.-H."/>
            <person name="Song I."/>
            <person name="Kim S."/>
            <person name="Choi T."/>
            <person name="Kim D."/>
            <person name="Ryu S."/>
            <person name="Kim W."/>
        </authorList>
    </citation>
    <scope>NUCLEOTIDE SEQUENCE [LARGE SCALE GENOMIC DNA]</scope>
    <source>
        <tissue evidence="1">Muscle</tissue>
    </source>
</reference>
<evidence type="ECO:0000313" key="1">
    <source>
        <dbReference type="EMBL" id="MPC78075.1"/>
    </source>
</evidence>
<sequence length="108" mass="12295">MINKSPAQLTMELQLRDGVPKARQHFKVDRHWGRTLHEREVQLGEGGDVLMANSTPRQLPPLTPGTCVRVQNQVSNAWDRTGLVVEAFLHRQYTVRLDGSGRISLRNR</sequence>
<proteinExistence type="predicted"/>
<comment type="caution">
    <text evidence="1">The sequence shown here is derived from an EMBL/GenBank/DDBJ whole genome shotgun (WGS) entry which is preliminary data.</text>
</comment>
<evidence type="ECO:0000313" key="2">
    <source>
        <dbReference type="Proteomes" id="UP000324222"/>
    </source>
</evidence>
<dbReference type="AlphaFoldDB" id="A0A5B7I7H9"/>
<dbReference type="OrthoDB" id="6375380at2759"/>
<protein>
    <submittedName>
        <fullName evidence="1">Uncharacterized protein</fullName>
    </submittedName>
</protein>
<dbReference type="EMBL" id="VSRR010047534">
    <property type="protein sequence ID" value="MPC78075.1"/>
    <property type="molecule type" value="Genomic_DNA"/>
</dbReference>
<gene>
    <name evidence="1" type="ORF">E2C01_072550</name>
</gene>
<accession>A0A5B7I7H9</accession>
<name>A0A5B7I7H9_PORTR</name>
<organism evidence="1 2">
    <name type="scientific">Portunus trituberculatus</name>
    <name type="common">Swimming crab</name>
    <name type="synonym">Neptunus trituberculatus</name>
    <dbReference type="NCBI Taxonomy" id="210409"/>
    <lineage>
        <taxon>Eukaryota</taxon>
        <taxon>Metazoa</taxon>
        <taxon>Ecdysozoa</taxon>
        <taxon>Arthropoda</taxon>
        <taxon>Crustacea</taxon>
        <taxon>Multicrustacea</taxon>
        <taxon>Malacostraca</taxon>
        <taxon>Eumalacostraca</taxon>
        <taxon>Eucarida</taxon>
        <taxon>Decapoda</taxon>
        <taxon>Pleocyemata</taxon>
        <taxon>Brachyura</taxon>
        <taxon>Eubrachyura</taxon>
        <taxon>Portunoidea</taxon>
        <taxon>Portunidae</taxon>
        <taxon>Portuninae</taxon>
        <taxon>Portunus</taxon>
    </lineage>
</organism>
<dbReference type="Proteomes" id="UP000324222">
    <property type="component" value="Unassembled WGS sequence"/>
</dbReference>